<comment type="similarity">
    <text evidence="3">Belongs to the UPF0434 family.</text>
</comment>
<dbReference type="InterPro" id="IPR005651">
    <property type="entry name" value="Trm112-like"/>
</dbReference>
<sequence length="58" mass="6555">MEKRFLNILVCPNCKGSLRFDESSSELICDLDKLAYPVKEDIPVMLIDQARQIAPSLS</sequence>
<dbReference type="STRING" id="1938817.SAMN06296008_10158"/>
<evidence type="ECO:0000256" key="3">
    <source>
        <dbReference type="HAMAP-Rule" id="MF_01187"/>
    </source>
</evidence>
<dbReference type="RefSeq" id="WP_084281860.1">
    <property type="nucleotide sequence ID" value="NZ_FWXJ01000001.1"/>
</dbReference>
<proteinExistence type="inferred from homology"/>
<evidence type="ECO:0000256" key="1">
    <source>
        <dbReference type="ARBA" id="ARBA00061313"/>
    </source>
</evidence>
<dbReference type="SUPFAM" id="SSF158997">
    <property type="entry name" value="Trm112p-like"/>
    <property type="match status" value="1"/>
</dbReference>
<dbReference type="PANTHER" id="PTHR33505:SF4">
    <property type="entry name" value="PROTEIN PREY, MITOCHONDRIAL"/>
    <property type="match status" value="1"/>
</dbReference>
<protein>
    <recommendedName>
        <fullName evidence="3">UPF0434 protein SAMN06296008_10158</fullName>
    </recommendedName>
</protein>
<comment type="similarity">
    <text evidence="1">In the N-terminal section; belongs to the LpxK family.</text>
</comment>
<gene>
    <name evidence="4" type="ORF">SAMN06296008_10158</name>
</gene>
<dbReference type="OrthoDB" id="9812205at2"/>
<name>A0A1W1Y2U7_9BURK</name>
<dbReference type="PANTHER" id="PTHR33505">
    <property type="entry name" value="ZGC:162634"/>
    <property type="match status" value="1"/>
</dbReference>
<dbReference type="Gene3D" id="2.20.25.10">
    <property type="match status" value="1"/>
</dbReference>
<dbReference type="AlphaFoldDB" id="A0A1W1Y2U7"/>
<evidence type="ECO:0000313" key="4">
    <source>
        <dbReference type="EMBL" id="SMC30131.1"/>
    </source>
</evidence>
<dbReference type="GO" id="GO:0005829">
    <property type="term" value="C:cytosol"/>
    <property type="evidence" value="ECO:0007669"/>
    <property type="project" value="TreeGrafter"/>
</dbReference>
<comment type="similarity">
    <text evidence="2">In the C-terminal section; belongs to the UPF0434 family.</text>
</comment>
<accession>A0A1W1Y2U7</accession>
<dbReference type="FunFam" id="2.20.25.10:FF:000002">
    <property type="entry name" value="UPF0434 protein YcaR"/>
    <property type="match status" value="1"/>
</dbReference>
<organism evidence="4 5">
    <name type="scientific">Polynucleobacter kasalickyi</name>
    <dbReference type="NCBI Taxonomy" id="1938817"/>
    <lineage>
        <taxon>Bacteria</taxon>
        <taxon>Pseudomonadati</taxon>
        <taxon>Pseudomonadota</taxon>
        <taxon>Betaproteobacteria</taxon>
        <taxon>Burkholderiales</taxon>
        <taxon>Burkholderiaceae</taxon>
        <taxon>Polynucleobacter</taxon>
    </lineage>
</organism>
<dbReference type="HAMAP" id="MF_01187">
    <property type="entry name" value="UPF0434"/>
    <property type="match status" value="1"/>
</dbReference>
<dbReference type="EMBL" id="FWXJ01000001">
    <property type="protein sequence ID" value="SMC30131.1"/>
    <property type="molecule type" value="Genomic_DNA"/>
</dbReference>
<dbReference type="Proteomes" id="UP000192708">
    <property type="component" value="Unassembled WGS sequence"/>
</dbReference>
<evidence type="ECO:0000313" key="5">
    <source>
        <dbReference type="Proteomes" id="UP000192708"/>
    </source>
</evidence>
<evidence type="ECO:0000256" key="2">
    <source>
        <dbReference type="ARBA" id="ARBA00061381"/>
    </source>
</evidence>
<keyword evidence="5" id="KW-1185">Reference proteome</keyword>
<reference evidence="4 5" key="1">
    <citation type="submission" date="2017-04" db="EMBL/GenBank/DDBJ databases">
        <authorList>
            <person name="Afonso C.L."/>
            <person name="Miller P.J."/>
            <person name="Scott M.A."/>
            <person name="Spackman E."/>
            <person name="Goraichik I."/>
            <person name="Dimitrov K.M."/>
            <person name="Suarez D.L."/>
            <person name="Swayne D.E."/>
        </authorList>
    </citation>
    <scope>NUCLEOTIDE SEQUENCE [LARGE SCALE GENOMIC DNA]</scope>
    <source>
        <strain evidence="4 5">VK13</strain>
    </source>
</reference>
<dbReference type="Pfam" id="PF03966">
    <property type="entry name" value="Trm112p"/>
    <property type="match status" value="1"/>
</dbReference>